<evidence type="ECO:0000313" key="7">
    <source>
        <dbReference type="Proteomes" id="UP000184120"/>
    </source>
</evidence>
<dbReference type="PANTHER" id="PTHR11019">
    <property type="entry name" value="HTH-TYPE TRANSCRIPTIONAL REGULATOR NIMR"/>
    <property type="match status" value="1"/>
</dbReference>
<protein>
    <submittedName>
        <fullName evidence="5">AraC family transcriptional regulator</fullName>
    </submittedName>
    <submittedName>
        <fullName evidence="6">Transcriptional regulator, AraC family</fullName>
    </submittedName>
</protein>
<organism evidence="6 7">
    <name type="scientific">Chishuiella changwenlii</name>
    <dbReference type="NCBI Taxonomy" id="1434701"/>
    <lineage>
        <taxon>Bacteria</taxon>
        <taxon>Pseudomonadati</taxon>
        <taxon>Bacteroidota</taxon>
        <taxon>Flavobacteriia</taxon>
        <taxon>Flavobacteriales</taxon>
        <taxon>Weeksellaceae</taxon>
        <taxon>Chishuiella</taxon>
    </lineage>
</organism>
<dbReference type="EMBL" id="BMFL01000012">
    <property type="protein sequence ID" value="GGF02273.1"/>
    <property type="molecule type" value="Genomic_DNA"/>
</dbReference>
<feature type="domain" description="HTH araC/xylS-type" evidence="4">
    <location>
        <begin position="170"/>
        <end position="268"/>
    </location>
</feature>
<dbReference type="PANTHER" id="PTHR11019:SF159">
    <property type="entry name" value="TRANSCRIPTIONAL REGULATOR-RELATED"/>
    <property type="match status" value="1"/>
</dbReference>
<dbReference type="STRING" id="1434701.SAMN05443634_103128"/>
<dbReference type="SMART" id="SM00342">
    <property type="entry name" value="HTH_ARAC"/>
    <property type="match status" value="1"/>
</dbReference>
<reference evidence="5" key="5">
    <citation type="submission" date="2024-05" db="EMBL/GenBank/DDBJ databases">
        <authorList>
            <person name="Sun Q."/>
            <person name="Zhou Y."/>
        </authorList>
    </citation>
    <scope>NUCLEOTIDE SEQUENCE</scope>
    <source>
        <strain evidence="5">CGMCC 1.12707</strain>
    </source>
</reference>
<dbReference type="Gene3D" id="2.60.120.10">
    <property type="entry name" value="Jelly Rolls"/>
    <property type="match status" value="1"/>
</dbReference>
<gene>
    <name evidence="5" type="ORF">GCM10010984_19710</name>
    <name evidence="6" type="ORF">SAMN05443634_103128</name>
</gene>
<evidence type="ECO:0000256" key="1">
    <source>
        <dbReference type="ARBA" id="ARBA00023015"/>
    </source>
</evidence>
<dbReference type="Proteomes" id="UP000184120">
    <property type="component" value="Unassembled WGS sequence"/>
</dbReference>
<proteinExistence type="predicted"/>
<dbReference type="InterPro" id="IPR009057">
    <property type="entry name" value="Homeodomain-like_sf"/>
</dbReference>
<evidence type="ECO:0000313" key="5">
    <source>
        <dbReference type="EMBL" id="GGF02273.1"/>
    </source>
</evidence>
<dbReference type="Pfam" id="PF12833">
    <property type="entry name" value="HTH_18"/>
    <property type="match status" value="1"/>
</dbReference>
<reference evidence="7" key="2">
    <citation type="submission" date="2016-11" db="EMBL/GenBank/DDBJ databases">
        <authorList>
            <person name="Varghese N."/>
            <person name="Submissions S."/>
        </authorList>
    </citation>
    <scope>NUCLEOTIDE SEQUENCE [LARGE SCALE GENOMIC DNA]</scope>
    <source>
        <strain evidence="7">DSM 27989</strain>
    </source>
</reference>
<dbReference type="OrthoDB" id="9804543at2"/>
<keyword evidence="8" id="KW-1185">Reference proteome</keyword>
<dbReference type="EMBL" id="FRBH01000003">
    <property type="protein sequence ID" value="SHK74633.1"/>
    <property type="molecule type" value="Genomic_DNA"/>
</dbReference>
<dbReference type="InterPro" id="IPR014710">
    <property type="entry name" value="RmlC-like_jellyroll"/>
</dbReference>
<dbReference type="Gene3D" id="1.10.10.60">
    <property type="entry name" value="Homeodomain-like"/>
    <property type="match status" value="2"/>
</dbReference>
<reference evidence="6" key="3">
    <citation type="submission" date="2016-11" db="EMBL/GenBank/DDBJ databases">
        <authorList>
            <person name="Jaros S."/>
            <person name="Januszkiewicz K."/>
            <person name="Wedrychowicz H."/>
        </authorList>
    </citation>
    <scope>NUCLEOTIDE SEQUENCE [LARGE SCALE GENOMIC DNA]</scope>
    <source>
        <strain evidence="6">DSM 27989</strain>
    </source>
</reference>
<dbReference type="GO" id="GO:0043565">
    <property type="term" value="F:sequence-specific DNA binding"/>
    <property type="evidence" value="ECO:0007669"/>
    <property type="project" value="InterPro"/>
</dbReference>
<dbReference type="PROSITE" id="PS00041">
    <property type="entry name" value="HTH_ARAC_FAMILY_1"/>
    <property type="match status" value="1"/>
</dbReference>
<evidence type="ECO:0000259" key="4">
    <source>
        <dbReference type="PROSITE" id="PS01124"/>
    </source>
</evidence>
<reference evidence="5" key="1">
    <citation type="journal article" date="2014" name="Int. J. Syst. Evol. Microbiol.">
        <title>Complete genome of a new Firmicutes species belonging to the dominant human colonic microbiota ('Ruminococcus bicirculans') reveals two chromosomes and a selective capacity to utilize plant glucans.</title>
        <authorList>
            <consortium name="NISC Comparative Sequencing Program"/>
            <person name="Wegmann U."/>
            <person name="Louis P."/>
            <person name="Goesmann A."/>
            <person name="Henrissat B."/>
            <person name="Duncan S.H."/>
            <person name="Flint H.J."/>
        </authorList>
    </citation>
    <scope>NUCLEOTIDE SEQUENCE</scope>
    <source>
        <strain evidence="5">CGMCC 1.12707</strain>
    </source>
</reference>
<dbReference type="InterPro" id="IPR018060">
    <property type="entry name" value="HTH_AraC"/>
</dbReference>
<evidence type="ECO:0000313" key="8">
    <source>
        <dbReference type="Proteomes" id="UP000650994"/>
    </source>
</evidence>
<dbReference type="RefSeq" id="WP_072930044.1">
    <property type="nucleotide sequence ID" value="NZ_BMFL01000012.1"/>
</dbReference>
<dbReference type="InterPro" id="IPR018062">
    <property type="entry name" value="HTH_AraC-typ_CS"/>
</dbReference>
<evidence type="ECO:0000256" key="3">
    <source>
        <dbReference type="ARBA" id="ARBA00023163"/>
    </source>
</evidence>
<dbReference type="Pfam" id="PF02311">
    <property type="entry name" value="AraC_binding"/>
    <property type="match status" value="1"/>
</dbReference>
<dbReference type="InterPro" id="IPR003313">
    <property type="entry name" value="AraC-bd"/>
</dbReference>
<dbReference type="AlphaFoldDB" id="A0A1M6UZJ8"/>
<dbReference type="SUPFAM" id="SSF51182">
    <property type="entry name" value="RmlC-like cupins"/>
    <property type="match status" value="1"/>
</dbReference>
<reference evidence="8" key="4">
    <citation type="journal article" date="2019" name="Int. J. Syst. Evol. Microbiol.">
        <title>The Global Catalogue of Microorganisms (GCM) 10K type strain sequencing project: providing services to taxonomists for standard genome sequencing and annotation.</title>
        <authorList>
            <consortium name="The Broad Institute Genomics Platform"/>
            <consortium name="The Broad Institute Genome Sequencing Center for Infectious Disease"/>
            <person name="Wu L."/>
            <person name="Ma J."/>
        </authorList>
    </citation>
    <scope>NUCLEOTIDE SEQUENCE [LARGE SCALE GENOMIC DNA]</scope>
    <source>
        <strain evidence="8">CGMCC 1.12707</strain>
    </source>
</reference>
<dbReference type="GO" id="GO:0003700">
    <property type="term" value="F:DNA-binding transcription factor activity"/>
    <property type="evidence" value="ECO:0007669"/>
    <property type="project" value="InterPro"/>
</dbReference>
<dbReference type="InterPro" id="IPR011051">
    <property type="entry name" value="RmlC_Cupin_sf"/>
</dbReference>
<keyword evidence="1" id="KW-0805">Transcription regulation</keyword>
<accession>A0A1M6UZJ8</accession>
<name>A0A1M6UZJ8_9FLAO</name>
<sequence>MQNDKVKCGLTEIKEGKYIDDIPIDAYVWFEENWEHDEYEHKHTRYQLTYVAEGYQYFHIEKKIYLVPQNHIIWIPTGKEHRTTSEAKMVHLMVVLFNSVPDDDFYKNVHVSLAPSVLKEMLLYTAKWNKLLVEDKEQQLFLKAMLHSLPNFCEENNGLQIPVPTDSRLIPICNYINTNYRYSFDSDDLATKAKMSVRTLQRIFKHETGITLQKYVQLIRILKSIELIDSQQYTLSEIAYQVGYQSLSAFTSSYSSIMKTKPKLKKDILKK</sequence>
<evidence type="ECO:0000313" key="6">
    <source>
        <dbReference type="EMBL" id="SHK74633.1"/>
    </source>
</evidence>
<dbReference type="SUPFAM" id="SSF46689">
    <property type="entry name" value="Homeodomain-like"/>
    <property type="match status" value="1"/>
</dbReference>
<keyword evidence="2" id="KW-0238">DNA-binding</keyword>
<keyword evidence="3" id="KW-0804">Transcription</keyword>
<dbReference type="Proteomes" id="UP000650994">
    <property type="component" value="Unassembled WGS sequence"/>
</dbReference>
<evidence type="ECO:0000256" key="2">
    <source>
        <dbReference type="ARBA" id="ARBA00023125"/>
    </source>
</evidence>
<dbReference type="PROSITE" id="PS01124">
    <property type="entry name" value="HTH_ARAC_FAMILY_2"/>
    <property type="match status" value="1"/>
</dbReference>